<dbReference type="EMBL" id="CP039268">
    <property type="protein sequence ID" value="QGU33203.1"/>
    <property type="molecule type" value="Genomic_DNA"/>
</dbReference>
<protein>
    <submittedName>
        <fullName evidence="3">Nitrogen fixation protein NifZ</fullName>
    </submittedName>
</protein>
<dbReference type="RefSeq" id="WP_153975397.1">
    <property type="nucleotide sequence ID" value="NZ_CP039268.1"/>
</dbReference>
<dbReference type="InterPro" id="IPR007415">
    <property type="entry name" value="Nitrogenase_MoFe_mat_NifZ"/>
</dbReference>
<keyword evidence="2" id="KW-0535">Nitrogen fixation</keyword>
<evidence type="ECO:0000313" key="4">
    <source>
        <dbReference type="Proteomes" id="UP000426424"/>
    </source>
</evidence>
<dbReference type="Proteomes" id="UP000426424">
    <property type="component" value="Chromosome"/>
</dbReference>
<reference evidence="3 4" key="1">
    <citation type="submission" date="2019-12" db="EMBL/GenBank/DDBJ databases">
        <title>The complete genome of the thermophilic, anoxygenic phototrophic gammaproteobacterium Thermochromatium tepidum.</title>
        <authorList>
            <person name="Sattley W.M."/>
            <person name="Swingley W.D."/>
            <person name="Burchell B.M."/>
            <person name="Gurbani S.A."/>
            <person name="Kujawa C.M."/>
            <person name="Nuccio D.A."/>
            <person name="Schladweiler J."/>
            <person name="Shaffer K.N."/>
            <person name="Stokes L.M."/>
            <person name="Touchman J.W."/>
            <person name="Blankenship R.E."/>
            <person name="Madigan M.T."/>
        </authorList>
    </citation>
    <scope>NUCLEOTIDE SEQUENCE [LARGE SCALE GENOMIC DNA]</scope>
    <source>
        <strain evidence="3 4">ATCC 43061</strain>
    </source>
</reference>
<organism evidence="3 4">
    <name type="scientific">Thermochromatium tepidum ATCC 43061</name>
    <dbReference type="NCBI Taxonomy" id="316276"/>
    <lineage>
        <taxon>Bacteria</taxon>
        <taxon>Pseudomonadati</taxon>
        <taxon>Pseudomonadota</taxon>
        <taxon>Gammaproteobacteria</taxon>
        <taxon>Chromatiales</taxon>
        <taxon>Chromatiaceae</taxon>
        <taxon>Thermochromatium</taxon>
    </lineage>
</organism>
<keyword evidence="4" id="KW-1185">Reference proteome</keyword>
<dbReference type="KEGG" id="ttp:E6P07_09580"/>
<evidence type="ECO:0000256" key="1">
    <source>
        <dbReference type="ARBA" id="ARBA00008027"/>
    </source>
</evidence>
<evidence type="ECO:0000256" key="2">
    <source>
        <dbReference type="ARBA" id="ARBA00023231"/>
    </source>
</evidence>
<evidence type="ECO:0000313" key="3">
    <source>
        <dbReference type="EMBL" id="QGU33203.1"/>
    </source>
</evidence>
<name>A0A6I6E953_THETI</name>
<dbReference type="AlphaFoldDB" id="A0A6I6E953"/>
<sequence>MLDAKWQIGDEVRLIRTLRNDGTYPGVARGEILVRPGQCGQVVDLGRFLQDQIVYAVHFLESGRTVGCREYELIAADDPWVASRFEAREQVRAARSLVIQGEVVVPMAAEGQVLKVIRTSQPPLYHVHFGCQPGRVFAVPESALDGTGSSASDPEAL</sequence>
<gene>
    <name evidence="3" type="ORF">E6P07_09580</name>
</gene>
<proteinExistence type="inferred from homology"/>
<dbReference type="Pfam" id="PF04319">
    <property type="entry name" value="NifZ"/>
    <property type="match status" value="1"/>
</dbReference>
<comment type="similarity">
    <text evidence="1">Belongs to the NifZ family.</text>
</comment>
<dbReference type="OrthoDB" id="9801083at2"/>
<dbReference type="GO" id="GO:0009399">
    <property type="term" value="P:nitrogen fixation"/>
    <property type="evidence" value="ECO:0007669"/>
    <property type="project" value="InterPro"/>
</dbReference>
<accession>A0A6I6E953</accession>